<gene>
    <name evidence="2" type="ORF">FHS75_002470</name>
</gene>
<dbReference type="Gene3D" id="3.30.420.40">
    <property type="match status" value="1"/>
</dbReference>
<evidence type="ECO:0000313" key="2">
    <source>
        <dbReference type="EMBL" id="NYH96138.1"/>
    </source>
</evidence>
<proteinExistence type="predicted"/>
<dbReference type="EC" id="3.6.1.11" evidence="2"/>
<keyword evidence="2" id="KW-0378">Hydrolase</keyword>
<protein>
    <submittedName>
        <fullName evidence="2">Exopolyphosphatase/guanosine-5'-triphosphate, 3'-diphosphate pyrophosphatase</fullName>
        <ecNumber evidence="2">3.6.1.11</ecNumber>
        <ecNumber evidence="2">3.6.1.40</ecNumber>
    </submittedName>
</protein>
<dbReference type="GO" id="GO:0008894">
    <property type="term" value="F:guanosine-5'-triphosphate,3'-diphosphate diphosphatase activity"/>
    <property type="evidence" value="ECO:0007669"/>
    <property type="project" value="UniProtKB-EC"/>
</dbReference>
<evidence type="ECO:0000313" key="3">
    <source>
        <dbReference type="Proteomes" id="UP000522081"/>
    </source>
</evidence>
<evidence type="ECO:0000259" key="1">
    <source>
        <dbReference type="Pfam" id="PF02541"/>
    </source>
</evidence>
<dbReference type="SUPFAM" id="SSF53067">
    <property type="entry name" value="Actin-like ATPase domain"/>
    <property type="match status" value="2"/>
</dbReference>
<dbReference type="EMBL" id="JACBZF010000004">
    <property type="protein sequence ID" value="NYH96138.1"/>
    <property type="molecule type" value="Genomic_DNA"/>
</dbReference>
<dbReference type="InterPro" id="IPR043129">
    <property type="entry name" value="ATPase_NBD"/>
</dbReference>
<dbReference type="CDD" id="cd24052">
    <property type="entry name" value="ASKHA_NBD_HpPPX-GppA-like"/>
    <property type="match status" value="1"/>
</dbReference>
<comment type="caution">
    <text evidence="2">The sequence shown here is derived from an EMBL/GenBank/DDBJ whole genome shotgun (WGS) entry which is preliminary data.</text>
</comment>
<name>A0A7Z0BVC4_9SPHN</name>
<dbReference type="Proteomes" id="UP000522081">
    <property type="component" value="Unassembled WGS sequence"/>
</dbReference>
<dbReference type="InterPro" id="IPR003695">
    <property type="entry name" value="Ppx_GppA_N"/>
</dbReference>
<accession>A0A7Z0BVC4</accession>
<dbReference type="InterPro" id="IPR050273">
    <property type="entry name" value="GppA/Ppx_hydrolase"/>
</dbReference>
<dbReference type="PANTHER" id="PTHR30005:SF0">
    <property type="entry name" value="RETROGRADE REGULATION PROTEIN 2"/>
    <property type="match status" value="1"/>
</dbReference>
<dbReference type="Gene3D" id="3.30.420.150">
    <property type="entry name" value="Exopolyphosphatase. Domain 2"/>
    <property type="match status" value="1"/>
</dbReference>
<reference evidence="2 3" key="1">
    <citation type="submission" date="2020-07" db="EMBL/GenBank/DDBJ databases">
        <title>Genomic Encyclopedia of Type Strains, Phase IV (KMG-IV): sequencing the most valuable type-strain genomes for metagenomic binning, comparative biology and taxonomic classification.</title>
        <authorList>
            <person name="Goeker M."/>
        </authorList>
    </citation>
    <scope>NUCLEOTIDE SEQUENCE [LARGE SCALE GENOMIC DNA]</scope>
    <source>
        <strain evidence="2 3">DSM 29043</strain>
    </source>
</reference>
<dbReference type="Gene3D" id="1.10.3210.10">
    <property type="entry name" value="Hypothetical protein af1432"/>
    <property type="match status" value="1"/>
</dbReference>
<dbReference type="PANTHER" id="PTHR30005">
    <property type="entry name" value="EXOPOLYPHOSPHATASE"/>
    <property type="match status" value="1"/>
</dbReference>
<organism evidence="2 3">
    <name type="scientific">Novosphingobium marinum</name>
    <dbReference type="NCBI Taxonomy" id="1514948"/>
    <lineage>
        <taxon>Bacteria</taxon>
        <taxon>Pseudomonadati</taxon>
        <taxon>Pseudomonadota</taxon>
        <taxon>Alphaproteobacteria</taxon>
        <taxon>Sphingomonadales</taxon>
        <taxon>Sphingomonadaceae</taxon>
        <taxon>Novosphingobium</taxon>
    </lineage>
</organism>
<feature type="domain" description="Ppx/GppA phosphatase N-terminal" evidence="1">
    <location>
        <begin position="27"/>
        <end position="291"/>
    </location>
</feature>
<dbReference type="Pfam" id="PF02541">
    <property type="entry name" value="Ppx-GppA"/>
    <property type="match status" value="1"/>
</dbReference>
<sequence>MNDSHAIIDIGSNTVRLVVYGGPPRAPAVLLNEKVTARLGRELSQTGRLPEKGVEVALEALTRFAALVRLMDVRHVDAVATAAVRDAANGPEFLAAVRDLGFEPSLLSGIEEACISALGVISAFPEADGVAGDLGGGSLELTALGGDECEHAVSMPFGTLRLPDLREGGAAQFGATVRKALKNAKFSYGKDLPFFIVGGSWRALARYAMQIRGWPLDDPHGFELTAGEALAVCKPLSRGKVEESVTGISSSRMASLPDAAALLEVLVRQIGPSSVIFSSWGLREGLLYRRLEPSLRRQDPMLAGVSAFAGQFGISPSTATMVAGWTSDISESSNEKLRLAAVMLALASMRNEPNLRAELARRWALGKRWIGLDARGRARLAMAVLANAGECAIPEEFSVLTSEEELHEAVGWGLSTRLCRKLTGCSASAIANTALRREDDRIVLSLREPAQALYGNAVAKDLKLLGEWFGCDYEVETLTADALLD</sequence>
<dbReference type="GO" id="GO:0004309">
    <property type="term" value="F:exopolyphosphatase activity"/>
    <property type="evidence" value="ECO:0007669"/>
    <property type="project" value="UniProtKB-EC"/>
</dbReference>
<dbReference type="AlphaFoldDB" id="A0A7Z0BVC4"/>
<dbReference type="EC" id="3.6.1.40" evidence="2"/>
<dbReference type="RefSeq" id="WP_179407979.1">
    <property type="nucleotide sequence ID" value="NZ_JACBZF010000004.1"/>
</dbReference>
<keyword evidence="3" id="KW-1185">Reference proteome</keyword>